<comment type="caution">
    <text evidence="1">The sequence shown here is derived from an EMBL/GenBank/DDBJ whole genome shotgun (WGS) entry which is preliminary data.</text>
</comment>
<dbReference type="AlphaFoldDB" id="W4EMQ9"/>
<proteinExistence type="predicted"/>
<name>W4EMQ9_9BACL</name>
<evidence type="ECO:0000313" key="2">
    <source>
        <dbReference type="Proteomes" id="UP000019062"/>
    </source>
</evidence>
<sequence>MFEKYPRANQLIEELNYHEHLQKTHWIRIGREEAAISLAKAVLTQRSYKLFIILQLYYRYYSIKRQYFIEEKSVFQTKT</sequence>
<organism evidence="1 2">
    <name type="scientific">Viridibacillus arenosi FSL R5-213</name>
    <dbReference type="NCBI Taxonomy" id="1227360"/>
    <lineage>
        <taxon>Bacteria</taxon>
        <taxon>Bacillati</taxon>
        <taxon>Bacillota</taxon>
        <taxon>Bacilli</taxon>
        <taxon>Bacillales</taxon>
        <taxon>Caryophanaceae</taxon>
        <taxon>Viridibacillus</taxon>
    </lineage>
</organism>
<gene>
    <name evidence="1" type="ORF">C176_20184</name>
</gene>
<evidence type="ECO:0000313" key="1">
    <source>
        <dbReference type="EMBL" id="ETT81061.1"/>
    </source>
</evidence>
<keyword evidence="2" id="KW-1185">Reference proteome</keyword>
<dbReference type="EMBL" id="ASQA01000042">
    <property type="protein sequence ID" value="ETT81061.1"/>
    <property type="molecule type" value="Genomic_DNA"/>
</dbReference>
<accession>W4EMQ9</accession>
<protein>
    <submittedName>
        <fullName evidence="1">Uncharacterized protein</fullName>
    </submittedName>
</protein>
<reference evidence="1 2" key="1">
    <citation type="journal article" date="2014" name="BMC Genomics">
        <title>Genomic comparison of sporeforming bacilli isolated from milk.</title>
        <authorList>
            <person name="Moreno Switt A.I."/>
            <person name="Andrus A.D."/>
            <person name="Ranieri M.L."/>
            <person name="Orsi R.H."/>
            <person name="Ivy R."/>
            <person name="den Bakker H.C."/>
            <person name="Martin N.H."/>
            <person name="Wiedmann M."/>
            <person name="Boor K.J."/>
        </authorList>
    </citation>
    <scope>NUCLEOTIDE SEQUENCE [LARGE SCALE GENOMIC DNA]</scope>
    <source>
        <strain evidence="1 2">FSL R5-213</strain>
    </source>
</reference>
<dbReference type="Proteomes" id="UP000019062">
    <property type="component" value="Unassembled WGS sequence"/>
</dbReference>